<dbReference type="Proteomes" id="UP000191612">
    <property type="component" value="Unassembled WGS sequence"/>
</dbReference>
<name>A0A1V6Q987_9EURO</name>
<feature type="compositionally biased region" description="Basic residues" evidence="1">
    <location>
        <begin position="1"/>
        <end position="10"/>
    </location>
</feature>
<protein>
    <submittedName>
        <fullName evidence="2">Uncharacterized protein</fullName>
    </submittedName>
</protein>
<organism evidence="2 3">
    <name type="scientific">Penicillium solitum</name>
    <dbReference type="NCBI Taxonomy" id="60172"/>
    <lineage>
        <taxon>Eukaryota</taxon>
        <taxon>Fungi</taxon>
        <taxon>Dikarya</taxon>
        <taxon>Ascomycota</taxon>
        <taxon>Pezizomycotina</taxon>
        <taxon>Eurotiomycetes</taxon>
        <taxon>Eurotiomycetidae</taxon>
        <taxon>Eurotiales</taxon>
        <taxon>Aspergillaceae</taxon>
        <taxon>Penicillium</taxon>
    </lineage>
</organism>
<comment type="caution">
    <text evidence="2">The sequence shown here is derived from an EMBL/GenBank/DDBJ whole genome shotgun (WGS) entry which is preliminary data.</text>
</comment>
<sequence length="34" mass="3958">MSRVGRRHFISRSPELYAETQNGQGEKISEEDLH</sequence>
<evidence type="ECO:0000256" key="1">
    <source>
        <dbReference type="SAM" id="MobiDB-lite"/>
    </source>
</evidence>
<evidence type="ECO:0000313" key="3">
    <source>
        <dbReference type="Proteomes" id="UP000191612"/>
    </source>
</evidence>
<feature type="region of interest" description="Disordered" evidence="1">
    <location>
        <begin position="1"/>
        <end position="34"/>
    </location>
</feature>
<reference evidence="3" key="1">
    <citation type="journal article" date="2017" name="Nat. Microbiol.">
        <title>Global analysis of biosynthetic gene clusters reveals vast potential of secondary metabolite production in Penicillium species.</title>
        <authorList>
            <person name="Nielsen J.C."/>
            <person name="Grijseels S."/>
            <person name="Prigent S."/>
            <person name="Ji B."/>
            <person name="Dainat J."/>
            <person name="Nielsen K.F."/>
            <person name="Frisvad J.C."/>
            <person name="Workman M."/>
            <person name="Nielsen J."/>
        </authorList>
    </citation>
    <scope>NUCLEOTIDE SEQUENCE [LARGE SCALE GENOMIC DNA]</scope>
    <source>
        <strain evidence="3">IBT 29525</strain>
    </source>
</reference>
<evidence type="ECO:0000313" key="2">
    <source>
        <dbReference type="EMBL" id="OQD85562.1"/>
    </source>
</evidence>
<accession>A0A1V6Q987</accession>
<gene>
    <name evidence="2" type="ORF">PENSOL_c100G07758</name>
</gene>
<keyword evidence="3" id="KW-1185">Reference proteome</keyword>
<dbReference type="AlphaFoldDB" id="A0A1V6Q987"/>
<dbReference type="EMBL" id="MDYO01000100">
    <property type="protein sequence ID" value="OQD85562.1"/>
    <property type="molecule type" value="Genomic_DNA"/>
</dbReference>
<proteinExistence type="predicted"/>